<dbReference type="Gene3D" id="3.40.50.920">
    <property type="match status" value="1"/>
</dbReference>
<dbReference type="GO" id="GO:0008661">
    <property type="term" value="F:1-deoxy-D-xylulose-5-phosphate synthase activity"/>
    <property type="evidence" value="ECO:0007669"/>
    <property type="project" value="UniProtKB-UniRule"/>
</dbReference>
<evidence type="ECO:0000256" key="8">
    <source>
        <dbReference type="ARBA" id="ARBA00023052"/>
    </source>
</evidence>
<keyword evidence="9 11" id="KW-0414">Isoprene biosynthesis</keyword>
<evidence type="ECO:0000256" key="6">
    <source>
        <dbReference type="ARBA" id="ARBA00022842"/>
    </source>
</evidence>
<feature type="binding site" evidence="11">
    <location>
        <begin position="114"/>
        <end position="116"/>
    </location>
    <ligand>
        <name>thiamine diphosphate</name>
        <dbReference type="ChEBI" id="CHEBI:58937"/>
    </ligand>
</feature>
<reference evidence="13 14" key="2">
    <citation type="submission" date="2015-01" db="EMBL/GenBank/DDBJ databases">
        <title>Complete genome sequence of Pyrinomonas methylaliphatogenes type strain K22T.</title>
        <authorList>
            <person name="Lee K.C.Y."/>
            <person name="Power J.F."/>
            <person name="Dunfield P.F."/>
            <person name="Morgan X.C."/>
            <person name="Huttenhower C."/>
            <person name="Stott M.B."/>
        </authorList>
    </citation>
    <scope>NUCLEOTIDE SEQUENCE [LARGE SCALE GENOMIC DNA]</scope>
    <source>
        <strain evidence="13 14">K22</strain>
    </source>
</reference>
<reference evidence="13 14" key="1">
    <citation type="submission" date="2013-12" db="EMBL/GenBank/DDBJ databases">
        <authorList>
            <person name="Stott M."/>
        </authorList>
    </citation>
    <scope>NUCLEOTIDE SEQUENCE [LARGE SCALE GENOMIC DNA]</scope>
    <source>
        <strain evidence="13 14">K22</strain>
    </source>
</reference>
<evidence type="ECO:0000256" key="5">
    <source>
        <dbReference type="ARBA" id="ARBA00022723"/>
    </source>
</evidence>
<dbReference type="GO" id="GO:0030976">
    <property type="term" value="F:thiamine pyrophosphate binding"/>
    <property type="evidence" value="ECO:0007669"/>
    <property type="project" value="UniProtKB-UniRule"/>
</dbReference>
<dbReference type="UniPathway" id="UPA00064">
    <property type="reaction ID" value="UER00091"/>
</dbReference>
<dbReference type="FunFam" id="3.40.50.920:FF:000002">
    <property type="entry name" value="1-deoxy-D-xylulose-5-phosphate synthase"/>
    <property type="match status" value="1"/>
</dbReference>
<evidence type="ECO:0000256" key="7">
    <source>
        <dbReference type="ARBA" id="ARBA00022977"/>
    </source>
</evidence>
<dbReference type="InterPro" id="IPR033248">
    <property type="entry name" value="Transketolase_C"/>
</dbReference>
<comment type="similarity">
    <text evidence="2 11">Belongs to the transketolase family. DXPS subfamily.</text>
</comment>
<dbReference type="InterPro" id="IPR005477">
    <property type="entry name" value="Dxylulose-5-P_synthase"/>
</dbReference>
<feature type="binding site" evidence="11">
    <location>
        <position position="145"/>
    </location>
    <ligand>
        <name>Mg(2+)</name>
        <dbReference type="ChEBI" id="CHEBI:18420"/>
    </ligand>
</feature>
<keyword evidence="14" id="KW-1185">Reference proteome</keyword>
<dbReference type="CDD" id="cd02007">
    <property type="entry name" value="TPP_DXS"/>
    <property type="match status" value="1"/>
</dbReference>
<dbReference type="FunFam" id="3.40.50.970:FF:000005">
    <property type="entry name" value="1-deoxy-D-xylulose-5-phosphate synthase"/>
    <property type="match status" value="1"/>
</dbReference>
<feature type="binding site" evidence="11">
    <location>
        <position position="174"/>
    </location>
    <ligand>
        <name>Mg(2+)</name>
        <dbReference type="ChEBI" id="CHEBI:18420"/>
    </ligand>
</feature>
<dbReference type="InterPro" id="IPR005475">
    <property type="entry name" value="Transketolase-like_Pyr-bd"/>
</dbReference>
<dbReference type="PROSITE" id="PS00802">
    <property type="entry name" value="TRANSKETOLASE_2"/>
    <property type="match status" value="1"/>
</dbReference>
<dbReference type="InterPro" id="IPR020826">
    <property type="entry name" value="Transketolase_BS"/>
</dbReference>
<gene>
    <name evidence="11" type="primary">dxs</name>
    <name evidence="13" type="ORF">PYK22_02038</name>
</gene>
<dbReference type="AlphaFoldDB" id="A0A0B6X0G3"/>
<evidence type="ECO:0000256" key="9">
    <source>
        <dbReference type="ARBA" id="ARBA00023229"/>
    </source>
</evidence>
<keyword evidence="5 11" id="KW-0479">Metal-binding</keyword>
<dbReference type="Proteomes" id="UP000031518">
    <property type="component" value="Unassembled WGS sequence"/>
</dbReference>
<dbReference type="SUPFAM" id="SSF52518">
    <property type="entry name" value="Thiamin diphosphate-binding fold (THDP-binding)"/>
    <property type="match status" value="2"/>
</dbReference>
<feature type="binding site" evidence="11">
    <location>
        <position position="369"/>
    </location>
    <ligand>
        <name>thiamine diphosphate</name>
        <dbReference type="ChEBI" id="CHEBI:58937"/>
    </ligand>
</feature>
<name>A0A0B6X0G3_9BACT</name>
<evidence type="ECO:0000313" key="14">
    <source>
        <dbReference type="Proteomes" id="UP000031518"/>
    </source>
</evidence>
<feature type="binding site" evidence="11">
    <location>
        <position position="73"/>
    </location>
    <ligand>
        <name>thiamine diphosphate</name>
        <dbReference type="ChEBI" id="CHEBI:58937"/>
    </ligand>
</feature>
<comment type="subunit">
    <text evidence="3 11">Homodimer.</text>
</comment>
<dbReference type="SUPFAM" id="SSF52922">
    <property type="entry name" value="TK C-terminal domain-like"/>
    <property type="match status" value="1"/>
</dbReference>
<evidence type="ECO:0000256" key="11">
    <source>
        <dbReference type="HAMAP-Rule" id="MF_00315"/>
    </source>
</evidence>
<dbReference type="Pfam" id="PF13292">
    <property type="entry name" value="DXP_synthase_N"/>
    <property type="match status" value="1"/>
</dbReference>
<evidence type="ECO:0000256" key="4">
    <source>
        <dbReference type="ARBA" id="ARBA00022679"/>
    </source>
</evidence>
<feature type="binding site" evidence="11">
    <location>
        <begin position="146"/>
        <end position="147"/>
    </location>
    <ligand>
        <name>thiamine diphosphate</name>
        <dbReference type="ChEBI" id="CHEBI:58937"/>
    </ligand>
</feature>
<dbReference type="GO" id="GO:0009228">
    <property type="term" value="P:thiamine biosynthetic process"/>
    <property type="evidence" value="ECO:0007669"/>
    <property type="project" value="UniProtKB-UniRule"/>
</dbReference>
<dbReference type="Pfam" id="PF02780">
    <property type="entry name" value="Transketolase_C"/>
    <property type="match status" value="1"/>
</dbReference>
<dbReference type="HAMAP" id="MF_00315">
    <property type="entry name" value="DXP_synth"/>
    <property type="match status" value="1"/>
</dbReference>
<dbReference type="CDD" id="cd07033">
    <property type="entry name" value="TPP_PYR_DXS_TK_like"/>
    <property type="match status" value="1"/>
</dbReference>
<dbReference type="SMART" id="SM00861">
    <property type="entry name" value="Transket_pyr"/>
    <property type="match status" value="1"/>
</dbReference>
<comment type="cofactor">
    <cofactor evidence="11">
        <name>thiamine diphosphate</name>
        <dbReference type="ChEBI" id="CHEBI:58937"/>
    </cofactor>
    <text evidence="11">Binds 1 thiamine pyrophosphate per subunit.</text>
</comment>
<dbReference type="GO" id="GO:0000287">
    <property type="term" value="F:magnesium ion binding"/>
    <property type="evidence" value="ECO:0007669"/>
    <property type="project" value="UniProtKB-UniRule"/>
</dbReference>
<dbReference type="GO" id="GO:0005829">
    <property type="term" value="C:cytosol"/>
    <property type="evidence" value="ECO:0007669"/>
    <property type="project" value="TreeGrafter"/>
</dbReference>
<feature type="binding site" evidence="11">
    <location>
        <position position="174"/>
    </location>
    <ligand>
        <name>thiamine diphosphate</name>
        <dbReference type="ChEBI" id="CHEBI:58937"/>
    </ligand>
</feature>
<dbReference type="Gene3D" id="3.40.50.970">
    <property type="match status" value="2"/>
</dbReference>
<sequence>MELLQTINSPEDLRRLPLDLLPKVAQEVRQYIIETMSRIGGHTGASLGAVELAVALHYAFDTPRDRLVWDVGHQAYAHKILTGRRDQFPTIRQYGGLSGFLRRDESEYDTFGAGHASTSISAALGMAIARDRKGENYHVCAIIGDASLPGGMAMEAINQAGHLKTRLIVLLNDNEMSIAPSVGALTGYLNRIREAQGYHRFKDEIGETLRSIPGVGERLHQAAKTVKDAIAAAVLPGALVNELGFKYIGYIDGHDTTALVRALREAQQIKDGPVIVHALTVKGKGYPPAEKNRYKWHASGPFDISTGAAIKSAKPSPPTYTSVFSNALCELMAKDERIVAITAAMPDGTGVDQALEKFPGRAFDVGIAEQHAVTFAAGLACEGLRPVAAIYSTFLQRAFDQIVHDVCIQNLHVVFAMDRAGIVGADGPTHHGLLDIAYMRIVPNMVVMAPKDEAELRDMLLTAIEHTGPICFRYPRGAGVGVPLDREPQLLEIGKAEILRDGGEVALLAYGSMVHPSLRAAEQLAKEGIETTVVNARFAKPLDAELILALARTKRLIVTVEEAYLAGGFGSAVMELLEENGLLGRVRLVRMGVPDRWVTHGDQKLLLAKYGLDADGIYSRVKESWEVIEERRVRRKRFEVDSIGGG</sequence>
<organism evidence="13 14">
    <name type="scientific">Pyrinomonas methylaliphatogenes</name>
    <dbReference type="NCBI Taxonomy" id="454194"/>
    <lineage>
        <taxon>Bacteria</taxon>
        <taxon>Pseudomonadati</taxon>
        <taxon>Acidobacteriota</taxon>
        <taxon>Blastocatellia</taxon>
        <taxon>Blastocatellales</taxon>
        <taxon>Pyrinomonadaceae</taxon>
        <taxon>Pyrinomonas</taxon>
    </lineage>
</organism>
<evidence type="ECO:0000313" key="13">
    <source>
        <dbReference type="EMBL" id="CDM66029.1"/>
    </source>
</evidence>
<evidence type="ECO:0000256" key="3">
    <source>
        <dbReference type="ARBA" id="ARBA00011738"/>
    </source>
</evidence>
<feature type="domain" description="Transketolase-like pyrimidine-binding" evidence="12">
    <location>
        <begin position="318"/>
        <end position="482"/>
    </location>
</feature>
<dbReference type="NCBIfam" id="TIGR00204">
    <property type="entry name" value="dxs"/>
    <property type="match status" value="1"/>
</dbReference>
<keyword evidence="6 11" id="KW-0460">Magnesium</keyword>
<dbReference type="NCBIfam" id="NF003933">
    <property type="entry name" value="PRK05444.2-2"/>
    <property type="match status" value="1"/>
</dbReference>
<dbReference type="GO" id="GO:0016114">
    <property type="term" value="P:terpenoid biosynthetic process"/>
    <property type="evidence" value="ECO:0007669"/>
    <property type="project" value="UniProtKB-UniRule"/>
</dbReference>
<dbReference type="STRING" id="454194.PYK22_02038"/>
<dbReference type="InterPro" id="IPR029061">
    <property type="entry name" value="THDP-binding"/>
</dbReference>
<keyword evidence="7 11" id="KW-0784">Thiamine biosynthesis</keyword>
<dbReference type="EC" id="2.2.1.7" evidence="11"/>
<protein>
    <recommendedName>
        <fullName evidence="11">1-deoxy-D-xylulose-5-phosphate synthase</fullName>
        <ecNumber evidence="11">2.2.1.7</ecNumber>
    </recommendedName>
    <alternativeName>
        <fullName evidence="11">1-deoxyxylulose-5-phosphate synthase</fullName>
        <shortName evidence="11">DXP synthase</shortName>
        <shortName evidence="11">DXPS</shortName>
    </alternativeName>
</protein>
<evidence type="ECO:0000256" key="1">
    <source>
        <dbReference type="ARBA" id="ARBA00004980"/>
    </source>
</evidence>
<keyword evidence="4 11" id="KW-0808">Transferase</keyword>
<accession>A0A0B6X0G3</accession>
<dbReference type="OrthoDB" id="9803371at2"/>
<comment type="pathway">
    <text evidence="1 11">Metabolic intermediate biosynthesis; 1-deoxy-D-xylulose 5-phosphate biosynthesis; 1-deoxy-D-xylulose 5-phosphate from D-glyceraldehyde 3-phosphate and pyruvate: step 1/1.</text>
</comment>
<evidence type="ECO:0000256" key="2">
    <source>
        <dbReference type="ARBA" id="ARBA00011081"/>
    </source>
</evidence>
<dbReference type="GO" id="GO:0019288">
    <property type="term" value="P:isopentenyl diphosphate biosynthetic process, methylerythritol 4-phosphate pathway"/>
    <property type="evidence" value="ECO:0007669"/>
    <property type="project" value="TreeGrafter"/>
</dbReference>
<dbReference type="InterPro" id="IPR009014">
    <property type="entry name" value="Transketo_C/PFOR_II"/>
</dbReference>
<proteinExistence type="inferred from homology"/>
<evidence type="ECO:0000259" key="12">
    <source>
        <dbReference type="SMART" id="SM00861"/>
    </source>
</evidence>
<dbReference type="RefSeq" id="WP_041976863.1">
    <property type="nucleotide sequence ID" value="NZ_CBXV010000007.1"/>
</dbReference>
<keyword evidence="8 11" id="KW-0786">Thiamine pyrophosphate</keyword>
<dbReference type="PANTHER" id="PTHR43322:SF5">
    <property type="entry name" value="1-DEOXY-D-XYLULOSE-5-PHOSPHATE SYNTHASE, CHLOROPLASTIC"/>
    <property type="match status" value="1"/>
</dbReference>
<dbReference type="PANTHER" id="PTHR43322">
    <property type="entry name" value="1-D-DEOXYXYLULOSE 5-PHOSPHATE SYNTHASE-RELATED"/>
    <property type="match status" value="1"/>
</dbReference>
<feature type="binding site" evidence="11">
    <location>
        <position position="286"/>
    </location>
    <ligand>
        <name>thiamine diphosphate</name>
        <dbReference type="ChEBI" id="CHEBI:58937"/>
    </ligand>
</feature>
<dbReference type="EMBL" id="CBXV010000007">
    <property type="protein sequence ID" value="CDM66029.1"/>
    <property type="molecule type" value="Genomic_DNA"/>
</dbReference>
<comment type="function">
    <text evidence="10 11">Catalyzes the acyloin condensation reaction between C atoms 2 and 3 of pyruvate and glyceraldehyde 3-phosphate to yield 1-deoxy-D-xylulose-5-phosphate (DXP).</text>
</comment>
<comment type="cofactor">
    <cofactor evidence="11">
        <name>Mg(2+)</name>
        <dbReference type="ChEBI" id="CHEBI:18420"/>
    </cofactor>
    <text evidence="11">Binds 1 Mg(2+) ion per subunit.</text>
</comment>
<dbReference type="Pfam" id="PF02779">
    <property type="entry name" value="Transket_pyr"/>
    <property type="match status" value="1"/>
</dbReference>
<comment type="catalytic activity">
    <reaction evidence="11">
        <text>D-glyceraldehyde 3-phosphate + pyruvate + H(+) = 1-deoxy-D-xylulose 5-phosphate + CO2</text>
        <dbReference type="Rhea" id="RHEA:12605"/>
        <dbReference type="ChEBI" id="CHEBI:15361"/>
        <dbReference type="ChEBI" id="CHEBI:15378"/>
        <dbReference type="ChEBI" id="CHEBI:16526"/>
        <dbReference type="ChEBI" id="CHEBI:57792"/>
        <dbReference type="ChEBI" id="CHEBI:59776"/>
        <dbReference type="EC" id="2.2.1.7"/>
    </reaction>
</comment>
<evidence type="ECO:0000256" key="10">
    <source>
        <dbReference type="ARBA" id="ARBA00055605"/>
    </source>
</evidence>